<name>A0AAU9TXW8_EUPED</name>
<evidence type="ECO:0000313" key="3">
    <source>
        <dbReference type="Proteomes" id="UP001153954"/>
    </source>
</evidence>
<evidence type="ECO:0000313" key="2">
    <source>
        <dbReference type="EMBL" id="CAH2092494.1"/>
    </source>
</evidence>
<sequence length="136" mass="14250">MGRFVGGGALGDFAFLFVVLLVLAGWNPSESTSILGVSEPDKDECESLNSSSESAAVASMSLHGLWSSSRLGEAGPSGVVPGAAVSSQARRVRSSKTSGYLFWRSIRIFSRAGLFAASMVDAGEVKCVYPAVWQGR</sequence>
<dbReference type="AlphaFoldDB" id="A0AAU9TXW8"/>
<dbReference type="Proteomes" id="UP001153954">
    <property type="component" value="Unassembled WGS sequence"/>
</dbReference>
<keyword evidence="3" id="KW-1185">Reference proteome</keyword>
<dbReference type="EMBL" id="CAKOGL010000011">
    <property type="protein sequence ID" value="CAH2092494.1"/>
    <property type="molecule type" value="Genomic_DNA"/>
</dbReference>
<keyword evidence="1" id="KW-0732">Signal</keyword>
<accession>A0AAU9TXW8</accession>
<feature type="signal peptide" evidence="1">
    <location>
        <begin position="1"/>
        <end position="31"/>
    </location>
</feature>
<feature type="chain" id="PRO_5043751154" description="Secreted protein" evidence="1">
    <location>
        <begin position="32"/>
        <end position="136"/>
    </location>
</feature>
<evidence type="ECO:0000256" key="1">
    <source>
        <dbReference type="SAM" id="SignalP"/>
    </source>
</evidence>
<proteinExistence type="predicted"/>
<reference evidence="2" key="1">
    <citation type="submission" date="2022-03" db="EMBL/GenBank/DDBJ databases">
        <authorList>
            <person name="Tunstrom K."/>
        </authorList>
    </citation>
    <scope>NUCLEOTIDE SEQUENCE</scope>
</reference>
<comment type="caution">
    <text evidence="2">The sequence shown here is derived from an EMBL/GenBank/DDBJ whole genome shotgun (WGS) entry which is preliminary data.</text>
</comment>
<gene>
    <name evidence="2" type="ORF">EEDITHA_LOCUS8248</name>
</gene>
<evidence type="ECO:0008006" key="4">
    <source>
        <dbReference type="Google" id="ProtNLM"/>
    </source>
</evidence>
<organism evidence="2 3">
    <name type="scientific">Euphydryas editha</name>
    <name type="common">Edith's checkerspot</name>
    <dbReference type="NCBI Taxonomy" id="104508"/>
    <lineage>
        <taxon>Eukaryota</taxon>
        <taxon>Metazoa</taxon>
        <taxon>Ecdysozoa</taxon>
        <taxon>Arthropoda</taxon>
        <taxon>Hexapoda</taxon>
        <taxon>Insecta</taxon>
        <taxon>Pterygota</taxon>
        <taxon>Neoptera</taxon>
        <taxon>Endopterygota</taxon>
        <taxon>Lepidoptera</taxon>
        <taxon>Glossata</taxon>
        <taxon>Ditrysia</taxon>
        <taxon>Papilionoidea</taxon>
        <taxon>Nymphalidae</taxon>
        <taxon>Nymphalinae</taxon>
        <taxon>Euphydryas</taxon>
    </lineage>
</organism>
<protein>
    <recommendedName>
        <fullName evidence="4">Secreted protein</fullName>
    </recommendedName>
</protein>